<feature type="chain" id="PRO_5019726347" description="Secreted protein" evidence="1">
    <location>
        <begin position="22"/>
        <end position="157"/>
    </location>
</feature>
<accession>A0A494XIC1</accession>
<dbReference type="EMBL" id="RBZV01000002">
    <property type="protein sequence ID" value="RKP50497.1"/>
    <property type="molecule type" value="Genomic_DNA"/>
</dbReference>
<sequence>MKKMLPCAAGVALLAMLPGCASSPAMTPQQTLQIACPPIEAAMAQLIALDASMTDVPAAQKAAALLTQAQKPVAAACTAGATITATNVEGLAQQALPALGTVLATVPMPPQTQAEIQASLVGIEVVIGAAGVIEKQIAATHASATANARVPAPASAP</sequence>
<keyword evidence="3" id="KW-1185">Reference proteome</keyword>
<dbReference type="RefSeq" id="WP_121276316.1">
    <property type="nucleotide sequence ID" value="NZ_RBZV01000002.1"/>
</dbReference>
<evidence type="ECO:0000313" key="3">
    <source>
        <dbReference type="Proteomes" id="UP000280434"/>
    </source>
</evidence>
<feature type="signal peptide" evidence="1">
    <location>
        <begin position="1"/>
        <end position="21"/>
    </location>
</feature>
<evidence type="ECO:0008006" key="4">
    <source>
        <dbReference type="Google" id="ProtNLM"/>
    </source>
</evidence>
<evidence type="ECO:0000256" key="1">
    <source>
        <dbReference type="SAM" id="SignalP"/>
    </source>
</evidence>
<proteinExistence type="predicted"/>
<keyword evidence="1" id="KW-0732">Signal</keyword>
<organism evidence="2 3">
    <name type="scientific">Trinickia fusca</name>
    <dbReference type="NCBI Taxonomy" id="2419777"/>
    <lineage>
        <taxon>Bacteria</taxon>
        <taxon>Pseudomonadati</taxon>
        <taxon>Pseudomonadota</taxon>
        <taxon>Betaproteobacteria</taxon>
        <taxon>Burkholderiales</taxon>
        <taxon>Burkholderiaceae</taxon>
        <taxon>Trinickia</taxon>
    </lineage>
</organism>
<reference evidence="2 3" key="1">
    <citation type="submission" date="2018-10" db="EMBL/GenBank/DDBJ databases">
        <title>Paraburkholderia sp. 7MK8-2, isolated from soil.</title>
        <authorList>
            <person name="Gao Z.-H."/>
            <person name="Qiu L.-H."/>
        </authorList>
    </citation>
    <scope>NUCLEOTIDE SEQUENCE [LARGE SCALE GENOMIC DNA]</scope>
    <source>
        <strain evidence="2 3">7MK8-2</strain>
    </source>
</reference>
<evidence type="ECO:0000313" key="2">
    <source>
        <dbReference type="EMBL" id="RKP50497.1"/>
    </source>
</evidence>
<protein>
    <recommendedName>
        <fullName evidence="4">Secreted protein</fullName>
    </recommendedName>
</protein>
<dbReference type="Proteomes" id="UP000280434">
    <property type="component" value="Unassembled WGS sequence"/>
</dbReference>
<dbReference type="AlphaFoldDB" id="A0A494XIC1"/>
<gene>
    <name evidence="2" type="ORF">D7S89_05170</name>
</gene>
<comment type="caution">
    <text evidence="2">The sequence shown here is derived from an EMBL/GenBank/DDBJ whole genome shotgun (WGS) entry which is preliminary data.</text>
</comment>
<name>A0A494XIC1_9BURK</name>